<protein>
    <submittedName>
        <fullName evidence="3">Hypothetical cytosolic protein</fullName>
    </submittedName>
</protein>
<dbReference type="RefSeq" id="WP_011417300.1">
    <property type="nucleotide sequence ID" value="NC_007759.1"/>
</dbReference>
<dbReference type="SUPFAM" id="SSF54197">
    <property type="entry name" value="HIT-like"/>
    <property type="match status" value="1"/>
</dbReference>
<organism evidence="3 4">
    <name type="scientific">Syntrophus aciditrophicus (strain SB)</name>
    <dbReference type="NCBI Taxonomy" id="56780"/>
    <lineage>
        <taxon>Bacteria</taxon>
        <taxon>Pseudomonadati</taxon>
        <taxon>Thermodesulfobacteriota</taxon>
        <taxon>Syntrophia</taxon>
        <taxon>Syntrophales</taxon>
        <taxon>Syntrophaceae</taxon>
        <taxon>Syntrophus</taxon>
    </lineage>
</organism>
<dbReference type="Proteomes" id="UP000001933">
    <property type="component" value="Chromosome"/>
</dbReference>
<dbReference type="Pfam" id="PF01230">
    <property type="entry name" value="HIT"/>
    <property type="match status" value="1"/>
</dbReference>
<dbReference type="AlphaFoldDB" id="Q2LT70"/>
<sequence length="164" mass="18829">MNKNIADCIFCNMIAKNDYDIFYRNELFVAVVDVCPKNVGHFLILPVRHIESIYELTGDEILQFNKVALDIMSNNFHKIDLIGRYKHFIDSASESDTKAIERCRNSIDFINMEVKLEPSGFSCGFNEGSNSGKEYEHLHMHVVPAYKNRPNERGCRSLTVGVDY</sequence>
<dbReference type="Gene3D" id="3.30.428.10">
    <property type="entry name" value="HIT-like"/>
    <property type="match status" value="1"/>
</dbReference>
<gene>
    <name evidence="3" type="ORF">SYN_03543</name>
</gene>
<dbReference type="SMR" id="Q2LT70"/>
<evidence type="ECO:0000256" key="1">
    <source>
        <dbReference type="PROSITE-ProRule" id="PRU00464"/>
    </source>
</evidence>
<dbReference type="PANTHER" id="PTHR42997">
    <property type="entry name" value="HIT FAMILY HYDROLASE"/>
    <property type="match status" value="1"/>
</dbReference>
<dbReference type="DNASU" id="3882390"/>
<dbReference type="InterPro" id="IPR036265">
    <property type="entry name" value="HIT-like_sf"/>
</dbReference>
<evidence type="ECO:0000259" key="2">
    <source>
        <dbReference type="PROSITE" id="PS51084"/>
    </source>
</evidence>
<accession>Q2LT70</accession>
<reference evidence="3 4" key="1">
    <citation type="journal article" date="2007" name="Proc. Natl. Acad. Sci. U.S.A.">
        <title>The genome of Syntrophus aciditrophicus: life at the thermodynamic limit of microbial growth.</title>
        <authorList>
            <person name="McInerney M.J."/>
            <person name="Rohlin L."/>
            <person name="Mouttaki H."/>
            <person name="Kim U."/>
            <person name="Krupp R.S."/>
            <person name="Rios-Hernandez L."/>
            <person name="Sieber J."/>
            <person name="Struchtemeyer C.G."/>
            <person name="Bhattacharyya A."/>
            <person name="Campbell J.W."/>
            <person name="Gunsalus R.P."/>
        </authorList>
    </citation>
    <scope>NUCLEOTIDE SEQUENCE [LARGE SCALE GENOMIC DNA]</scope>
    <source>
        <strain evidence="3 4">SB</strain>
    </source>
</reference>
<feature type="domain" description="HIT" evidence="2">
    <location>
        <begin position="9"/>
        <end position="152"/>
    </location>
</feature>
<evidence type="ECO:0000313" key="4">
    <source>
        <dbReference type="Proteomes" id="UP000001933"/>
    </source>
</evidence>
<proteinExistence type="predicted"/>
<dbReference type="GO" id="GO:0003824">
    <property type="term" value="F:catalytic activity"/>
    <property type="evidence" value="ECO:0007669"/>
    <property type="project" value="InterPro"/>
</dbReference>
<feature type="short sequence motif" description="Histidine triad motif" evidence="1">
    <location>
        <begin position="137"/>
        <end position="141"/>
    </location>
</feature>
<dbReference type="InterPro" id="IPR052908">
    <property type="entry name" value="AP-4-A_phosphorylase"/>
</dbReference>
<dbReference type="eggNOG" id="COG0537">
    <property type="taxonomic scope" value="Bacteria"/>
</dbReference>
<dbReference type="InterPro" id="IPR011146">
    <property type="entry name" value="HIT-like"/>
</dbReference>
<keyword evidence="4" id="KW-1185">Reference proteome</keyword>
<dbReference type="STRING" id="56780.SYN_03543"/>
<dbReference type="PANTHER" id="PTHR42997:SF1">
    <property type="entry name" value="AP-4-A PHOSPHORYLASE"/>
    <property type="match status" value="1"/>
</dbReference>
<dbReference type="KEGG" id="sat:SYN_03543"/>
<dbReference type="OrthoDB" id="9784774at2"/>
<evidence type="ECO:0000313" key="3">
    <source>
        <dbReference type="EMBL" id="ABC77276.1"/>
    </source>
</evidence>
<dbReference type="HOGENOM" id="CLU_1618175_0_0_7"/>
<name>Q2LT70_SYNAS</name>
<dbReference type="PROSITE" id="PS51084">
    <property type="entry name" value="HIT_2"/>
    <property type="match status" value="1"/>
</dbReference>
<dbReference type="EMBL" id="CP000252">
    <property type="protein sequence ID" value="ABC77276.1"/>
    <property type="molecule type" value="Genomic_DNA"/>
</dbReference>
<dbReference type="InParanoid" id="Q2LT70"/>